<dbReference type="Pfam" id="PF12937">
    <property type="entry name" value="F-box-like"/>
    <property type="match status" value="1"/>
</dbReference>
<dbReference type="PROSITE" id="PS50181">
    <property type="entry name" value="FBOX"/>
    <property type="match status" value="1"/>
</dbReference>
<dbReference type="InterPro" id="IPR032675">
    <property type="entry name" value="LRR_dom_sf"/>
</dbReference>
<dbReference type="AlphaFoldDB" id="A0A7R9G530"/>
<name>A0A7R9G530_TIMSH</name>
<feature type="region of interest" description="Disordered" evidence="1">
    <location>
        <begin position="15"/>
        <end position="51"/>
    </location>
</feature>
<accession>A0A7R9G530</accession>
<dbReference type="SUPFAM" id="SSF81383">
    <property type="entry name" value="F-box domain"/>
    <property type="match status" value="1"/>
</dbReference>
<feature type="domain" description="F-box" evidence="2">
    <location>
        <begin position="336"/>
        <end position="382"/>
    </location>
</feature>
<gene>
    <name evidence="3" type="ORF">TSIB3V08_LOCUS10047</name>
</gene>
<dbReference type="Gene3D" id="3.80.10.10">
    <property type="entry name" value="Ribonuclease Inhibitor"/>
    <property type="match status" value="1"/>
</dbReference>
<dbReference type="InterPro" id="IPR001810">
    <property type="entry name" value="F-box_dom"/>
</dbReference>
<dbReference type="SMART" id="SM00256">
    <property type="entry name" value="FBOX"/>
    <property type="match status" value="1"/>
</dbReference>
<dbReference type="EMBL" id="OC006265">
    <property type="protein sequence ID" value="CAD7266020.1"/>
    <property type="molecule type" value="Genomic_DNA"/>
</dbReference>
<proteinExistence type="predicted"/>
<dbReference type="InterPro" id="IPR036047">
    <property type="entry name" value="F-box-like_dom_sf"/>
</dbReference>
<organism evidence="3">
    <name type="scientific">Timema shepardi</name>
    <name type="common">Walking stick</name>
    <dbReference type="NCBI Taxonomy" id="629360"/>
    <lineage>
        <taxon>Eukaryota</taxon>
        <taxon>Metazoa</taxon>
        <taxon>Ecdysozoa</taxon>
        <taxon>Arthropoda</taxon>
        <taxon>Hexapoda</taxon>
        <taxon>Insecta</taxon>
        <taxon>Pterygota</taxon>
        <taxon>Neoptera</taxon>
        <taxon>Polyneoptera</taxon>
        <taxon>Phasmatodea</taxon>
        <taxon>Timematodea</taxon>
        <taxon>Timematoidea</taxon>
        <taxon>Timematidae</taxon>
        <taxon>Timema</taxon>
    </lineage>
</organism>
<evidence type="ECO:0000313" key="3">
    <source>
        <dbReference type="EMBL" id="CAD7266020.1"/>
    </source>
</evidence>
<evidence type="ECO:0000259" key="2">
    <source>
        <dbReference type="PROSITE" id="PS50181"/>
    </source>
</evidence>
<protein>
    <recommendedName>
        <fullName evidence="2">F-box domain-containing protein</fullName>
    </recommendedName>
</protein>
<sequence>MKHCGSWETANFTVNNSTKVNSPECRRTKRTKMNDAEESKMNNGLDRWSGNSDVEPDLLEDMGLSILDDKSENRPDNFPPLKAPESNNNQVPYFEKIGCVHEGSGHKIGFFPHPLATMIPLLALPHAKVVMSMSNVVWGPLLGKLTGPYVVVPAGIPLVPHLRWPQTYTREDTSLEFVLTIRVPKSSFSVNNPDLNTPAAAVELSTLASGTLEVSGLQPCNALKKTCVTGVNSKEAVVDYFDSQMTQENIPTPESFFIFRRKKPTADGKFITGDCEIIPEPSLSTMKWINSSAFPVSDVLAIHLSQFFQYPDNCTTTPTLLVPSSFPATPGSASTLYAFSKLSDEMVLTIFRHMPKKSLVRCAFVCKRWRRIAYDESLWSRLDLSLRTLRPGNLGYTLVRGVSILRLAQAEDNSFTITEPQICTVISPTSGSEIQPELPRARTSFQRQQLMGCTR</sequence>
<reference evidence="3" key="1">
    <citation type="submission" date="2020-11" db="EMBL/GenBank/DDBJ databases">
        <authorList>
            <person name="Tran Van P."/>
        </authorList>
    </citation>
    <scope>NUCLEOTIDE SEQUENCE</scope>
</reference>
<evidence type="ECO:0000256" key="1">
    <source>
        <dbReference type="SAM" id="MobiDB-lite"/>
    </source>
</evidence>